<organism evidence="2">
    <name type="scientific">mine drainage metagenome</name>
    <dbReference type="NCBI Taxonomy" id="410659"/>
    <lineage>
        <taxon>unclassified sequences</taxon>
        <taxon>metagenomes</taxon>
        <taxon>ecological metagenomes</taxon>
    </lineage>
</organism>
<feature type="region of interest" description="Disordered" evidence="1">
    <location>
        <begin position="190"/>
        <end position="216"/>
    </location>
</feature>
<evidence type="ECO:0000313" key="2">
    <source>
        <dbReference type="EMBL" id="OIQ79065.1"/>
    </source>
</evidence>
<feature type="region of interest" description="Disordered" evidence="1">
    <location>
        <begin position="730"/>
        <end position="749"/>
    </location>
</feature>
<comment type="caution">
    <text evidence="2">The sequence shown here is derived from an EMBL/GenBank/DDBJ whole genome shotgun (WGS) entry which is preliminary data.</text>
</comment>
<sequence>MTDIGHAGADEHFIDGVAHHGGKRPDIVRIVWAGHQRLLDFVQVDFQHMGIFGVGVRLQQFRRTQPGAHGFDAAAQRAAILVAAGDHVLHQRDIGIEKLDHRFRIEPHRAAVGGTLGGGVGKLERLLHLEVRQAFDLQDAAIEHVLLARLANGEIAVLDRGIGNGVDQVAQSDAGLHGAGETHQNRLRHVQGHGAHGGGESHQAGTGRERDADGEPGVRVAASAHGVGQDHAVEPGMDHAVARTQAHPAAAGHKFRQAVLQPDIHRLGIGRSVAETLHHQVGGKSQAGQFLQFVARHGAGGVLRTDGGDFRLAVGAGADSGHAASAPHHLLRQGVSLAGILGGHLLDEQAGRRQAERFAGPGGEPPTDDQRDAAAGAHFIRHGQRRQVEGADDFAGRAGDPACVRVDHDHISRTELFDIALDRQRAGIFRRVEENRRNLAAQHDAAGALVGDMRNILAHQPLHRVDGGLARGAGADHVAHIGQRQTLLLERSDGIEAVRHLGYQHGPGMQWNIRARPGLLCGREIVGIGFARHLEHHAPEFTGQLGAHGEPFGVGPGFDQGSGMHIAIEHFFLHIMKRIEHQGGMRQRLDYFPRQRAVEQGYQRLHVIAAQHGAQQGNRPHRRHQPGTGRAAGNVGQECRLDVGGLVNPCRGAVFQQIDQHRLLAGRRIFQQLHQFGRLLGIKRQRRQAKRSALGNMCSVSVEHGRSCGKRKLDYNRDGAGRGVWHLRLPSPPGQITAAPAAPDRACKR</sequence>
<dbReference type="AlphaFoldDB" id="A0A1J5Q5T1"/>
<reference evidence="2" key="1">
    <citation type="submission" date="2016-10" db="EMBL/GenBank/DDBJ databases">
        <title>Sequence of Gallionella enrichment culture.</title>
        <authorList>
            <person name="Poehlein A."/>
            <person name="Muehling M."/>
            <person name="Daniel R."/>
        </authorList>
    </citation>
    <scope>NUCLEOTIDE SEQUENCE</scope>
</reference>
<gene>
    <name evidence="2" type="ORF">GALL_392070</name>
</gene>
<name>A0A1J5Q5T1_9ZZZZ</name>
<proteinExistence type="predicted"/>
<dbReference type="EMBL" id="MLJW01001281">
    <property type="protein sequence ID" value="OIQ79065.1"/>
    <property type="molecule type" value="Genomic_DNA"/>
</dbReference>
<protein>
    <submittedName>
        <fullName evidence="2">Uncharacterized protein</fullName>
    </submittedName>
</protein>
<accession>A0A1J5Q5T1</accession>
<feature type="region of interest" description="Disordered" evidence="1">
    <location>
        <begin position="612"/>
        <end position="633"/>
    </location>
</feature>
<evidence type="ECO:0000256" key="1">
    <source>
        <dbReference type="SAM" id="MobiDB-lite"/>
    </source>
</evidence>